<comment type="caution">
    <text evidence="6">The sequence shown here is derived from an EMBL/GenBank/DDBJ whole genome shotgun (WGS) entry which is preliminary data.</text>
</comment>
<sequence>MALDSDQGARGEHPLYAASCRDETGGGIGAWLSAALAIRRPEYTIATLCIATIPAFAVANAPGDLITLDYLCGFLLVVFAVQVGDMVNCLADRELDAMFKPRLSRAVHTLGLRSVRVQIWVTSAVMMALAVLSASRTGHWDMVLLVAIEVMLGFQYSVPPLHGKARGALQIPIVSSALFLFPMLIVVRSLPDAQVEWAAVLLLIVAFGAAEEGVILVNTAEDYPEDLEYGIRTSVVALGIPKAMAVATGMIACGGVGLPIALLALGTPVWAAALVAAVSAWHLVTIASMAFRVRALPVQDAMRELLRTSRFVPLFCCTIALAVTLAAFTALTGR</sequence>
<dbReference type="PANTHER" id="PTHR42723:SF1">
    <property type="entry name" value="CHLOROPHYLL SYNTHASE, CHLOROPLASTIC"/>
    <property type="match status" value="1"/>
</dbReference>
<dbReference type="InterPro" id="IPR050475">
    <property type="entry name" value="Prenyltransferase_related"/>
</dbReference>
<dbReference type="EMBL" id="JBIAPI010000009">
    <property type="protein sequence ID" value="MFF3227235.1"/>
    <property type="molecule type" value="Genomic_DNA"/>
</dbReference>
<dbReference type="Proteomes" id="UP001601948">
    <property type="component" value="Unassembled WGS sequence"/>
</dbReference>
<evidence type="ECO:0000256" key="3">
    <source>
        <dbReference type="ARBA" id="ARBA00022989"/>
    </source>
</evidence>
<keyword evidence="4 5" id="KW-0472">Membrane</keyword>
<reference evidence="6 7" key="1">
    <citation type="submission" date="2024-10" db="EMBL/GenBank/DDBJ databases">
        <title>The Natural Products Discovery Center: Release of the First 8490 Sequenced Strains for Exploring Actinobacteria Biosynthetic Diversity.</title>
        <authorList>
            <person name="Kalkreuter E."/>
            <person name="Kautsar S.A."/>
            <person name="Yang D."/>
            <person name="Bader C.D."/>
            <person name="Teijaro C.N."/>
            <person name="Fluegel L."/>
            <person name="Davis C.M."/>
            <person name="Simpson J.R."/>
            <person name="Lauterbach L."/>
            <person name="Steele A.D."/>
            <person name="Gui C."/>
            <person name="Meng S."/>
            <person name="Li G."/>
            <person name="Viehrig K."/>
            <person name="Ye F."/>
            <person name="Su P."/>
            <person name="Kiefer A.F."/>
            <person name="Nichols A."/>
            <person name="Cepeda A.J."/>
            <person name="Yan W."/>
            <person name="Fan B."/>
            <person name="Jiang Y."/>
            <person name="Adhikari A."/>
            <person name="Zheng C.-J."/>
            <person name="Schuster L."/>
            <person name="Cowan T.M."/>
            <person name="Smanski M.J."/>
            <person name="Chevrette M.G."/>
            <person name="De Carvalho L.P.S."/>
            <person name="Shen B."/>
        </authorList>
    </citation>
    <scope>NUCLEOTIDE SEQUENCE [LARGE SCALE GENOMIC DNA]</scope>
    <source>
        <strain evidence="6 7">NPDC003040</strain>
    </source>
</reference>
<feature type="transmembrane region" description="Helical" evidence="5">
    <location>
        <begin position="43"/>
        <end position="62"/>
    </location>
</feature>
<keyword evidence="7" id="KW-1185">Reference proteome</keyword>
<evidence type="ECO:0000256" key="4">
    <source>
        <dbReference type="ARBA" id="ARBA00023136"/>
    </source>
</evidence>
<evidence type="ECO:0000313" key="7">
    <source>
        <dbReference type="Proteomes" id="UP001601948"/>
    </source>
</evidence>
<dbReference type="RefSeq" id="WP_387723118.1">
    <property type="nucleotide sequence ID" value="NZ_JBIAPI010000009.1"/>
</dbReference>
<evidence type="ECO:0000256" key="2">
    <source>
        <dbReference type="ARBA" id="ARBA00022692"/>
    </source>
</evidence>
<feature type="transmembrane region" description="Helical" evidence="5">
    <location>
        <begin position="311"/>
        <end position="331"/>
    </location>
</feature>
<accession>A0ABW6R126</accession>
<dbReference type="InterPro" id="IPR000537">
    <property type="entry name" value="UbiA_prenyltransferase"/>
</dbReference>
<dbReference type="Pfam" id="PF01040">
    <property type="entry name" value="UbiA"/>
    <property type="match status" value="1"/>
</dbReference>
<feature type="transmembrane region" description="Helical" evidence="5">
    <location>
        <begin position="238"/>
        <end position="263"/>
    </location>
</feature>
<protein>
    <submittedName>
        <fullName evidence="6">UbiA family prenyltransferase</fullName>
    </submittedName>
</protein>
<feature type="transmembrane region" description="Helical" evidence="5">
    <location>
        <begin position="168"/>
        <end position="191"/>
    </location>
</feature>
<feature type="transmembrane region" description="Helical" evidence="5">
    <location>
        <begin position="110"/>
        <end position="132"/>
    </location>
</feature>
<name>A0ABW6R126_9NOCA</name>
<organism evidence="6 7">
    <name type="scientific">Nocardia suismassiliense</name>
    <dbReference type="NCBI Taxonomy" id="2077092"/>
    <lineage>
        <taxon>Bacteria</taxon>
        <taxon>Bacillati</taxon>
        <taxon>Actinomycetota</taxon>
        <taxon>Actinomycetes</taxon>
        <taxon>Mycobacteriales</taxon>
        <taxon>Nocardiaceae</taxon>
        <taxon>Nocardia</taxon>
    </lineage>
</organism>
<evidence type="ECO:0000256" key="1">
    <source>
        <dbReference type="ARBA" id="ARBA00004141"/>
    </source>
</evidence>
<feature type="transmembrane region" description="Helical" evidence="5">
    <location>
        <begin position="269"/>
        <end position="291"/>
    </location>
</feature>
<evidence type="ECO:0000256" key="5">
    <source>
        <dbReference type="SAM" id="Phobius"/>
    </source>
</evidence>
<keyword evidence="3 5" id="KW-1133">Transmembrane helix</keyword>
<dbReference type="PANTHER" id="PTHR42723">
    <property type="entry name" value="CHLOROPHYLL SYNTHASE"/>
    <property type="match status" value="1"/>
</dbReference>
<proteinExistence type="predicted"/>
<evidence type="ECO:0000313" key="6">
    <source>
        <dbReference type="EMBL" id="MFF3227235.1"/>
    </source>
</evidence>
<feature type="transmembrane region" description="Helical" evidence="5">
    <location>
        <begin position="68"/>
        <end position="90"/>
    </location>
</feature>
<keyword evidence="2 5" id="KW-0812">Transmembrane</keyword>
<comment type="subcellular location">
    <subcellularLocation>
        <location evidence="1">Membrane</location>
        <topology evidence="1">Multi-pass membrane protein</topology>
    </subcellularLocation>
</comment>
<gene>
    <name evidence="6" type="ORF">ACFYV7_30870</name>
</gene>